<keyword evidence="2" id="KW-0175">Coiled coil</keyword>
<proteinExistence type="inferred from homology"/>
<evidence type="ECO:0008006" key="4">
    <source>
        <dbReference type="Google" id="ProtNLM"/>
    </source>
</evidence>
<dbReference type="EMBL" id="UINC01025621">
    <property type="protein sequence ID" value="SVB01529.1"/>
    <property type="molecule type" value="Genomic_DNA"/>
</dbReference>
<dbReference type="InterPro" id="IPR002727">
    <property type="entry name" value="DUF47"/>
</dbReference>
<evidence type="ECO:0000256" key="2">
    <source>
        <dbReference type="SAM" id="Coils"/>
    </source>
</evidence>
<dbReference type="PANTHER" id="PTHR36536:SF3">
    <property type="entry name" value="UPF0111 PROTEIN HI_1603"/>
    <property type="match status" value="1"/>
</dbReference>
<protein>
    <recommendedName>
        <fullName evidence="4">TIGR00153 family protein</fullName>
    </recommendedName>
</protein>
<organism evidence="3">
    <name type="scientific">marine metagenome</name>
    <dbReference type="NCBI Taxonomy" id="408172"/>
    <lineage>
        <taxon>unclassified sequences</taxon>
        <taxon>metagenomes</taxon>
        <taxon>ecological metagenomes</taxon>
    </lineage>
</organism>
<evidence type="ECO:0000313" key="3">
    <source>
        <dbReference type="EMBL" id="SVB01529.1"/>
    </source>
</evidence>
<feature type="coiled-coil region" evidence="2">
    <location>
        <begin position="127"/>
        <end position="177"/>
    </location>
</feature>
<dbReference type="InterPro" id="IPR038078">
    <property type="entry name" value="PhoU-like_sf"/>
</dbReference>
<reference evidence="3" key="1">
    <citation type="submission" date="2018-05" db="EMBL/GenBank/DDBJ databases">
        <authorList>
            <person name="Lanie J.A."/>
            <person name="Ng W.-L."/>
            <person name="Kazmierczak K.M."/>
            <person name="Andrzejewski T.M."/>
            <person name="Davidsen T.M."/>
            <person name="Wayne K.J."/>
            <person name="Tettelin H."/>
            <person name="Glass J.I."/>
            <person name="Rusch D."/>
            <person name="Podicherti R."/>
            <person name="Tsui H.-C.T."/>
            <person name="Winkler M.E."/>
        </authorList>
    </citation>
    <scope>NUCLEOTIDE SEQUENCE</scope>
</reference>
<dbReference type="Pfam" id="PF01865">
    <property type="entry name" value="PhoU_div"/>
    <property type="match status" value="1"/>
</dbReference>
<dbReference type="PANTHER" id="PTHR36536">
    <property type="entry name" value="UPF0111 PROTEIN HI_1603"/>
    <property type="match status" value="1"/>
</dbReference>
<dbReference type="NCBIfam" id="TIGR00153">
    <property type="entry name" value="TIGR00153 family protein"/>
    <property type="match status" value="1"/>
</dbReference>
<comment type="similarity">
    <text evidence="1">Belongs to the UPF0111 family.</text>
</comment>
<dbReference type="Gene3D" id="1.20.58.220">
    <property type="entry name" value="Phosphate transport system protein phou homolog 2, domain 2"/>
    <property type="match status" value="1"/>
</dbReference>
<accession>A0A382AJH4</accession>
<gene>
    <name evidence="3" type="ORF">METZ01_LOCUS154383</name>
</gene>
<dbReference type="SUPFAM" id="SSF109755">
    <property type="entry name" value="PhoU-like"/>
    <property type="match status" value="1"/>
</dbReference>
<dbReference type="InterPro" id="IPR018445">
    <property type="entry name" value="Put_Phosphate_transp_reg"/>
</dbReference>
<dbReference type="AlphaFoldDB" id="A0A382AJH4"/>
<sequence>MPNYFSEIFGSSPVGPIQQHMEICYQAAKELISFFDCVAQGEWENAQKSRARIVQLENQADEVKKQIRSHLPKSLFMPVARADLLELVLVQDRIPNRARDVSGLVIGRNMEIPQAMHDLFLAFVSRNADAAEKARKTIQELDELYETGFRGAEVELVESLVDELDQIENDTDDMQAQLRAQLHAIEESLPPVNVMFLYRVIELTGDIGDMAERIGRRLEVMIAH</sequence>
<evidence type="ECO:0000256" key="1">
    <source>
        <dbReference type="ARBA" id="ARBA00008591"/>
    </source>
</evidence>
<name>A0A382AJH4_9ZZZZ</name>